<dbReference type="Pfam" id="PF13236">
    <property type="entry name" value="CLU"/>
    <property type="match status" value="1"/>
</dbReference>
<dbReference type="CDD" id="cd15466">
    <property type="entry name" value="CLU-central"/>
    <property type="match status" value="1"/>
</dbReference>
<sequence>MHVAFAIPLTRVLSLFFLCTGSEGGGYMAARTHLSLLPSLLPPSLLLQLAAVDGALPVFVYGHSFNTHLSTQSMSSQRSVGQGACTGSIAFPSKPPRLPRRTDNTAPMTPRQRPTLSPEKKLSLIDKASLAASPSLPFPAPPSRPPRRSRSPVYWGATKEAPFYGGPLGEVIGRVPTGTVLLEASRYRDVFGGWWISTRCDDGTLGWIAYSDSTEAPAADDAGAVPLWHRVYDTRATPAAAAVSADALPSTEMRMCDVLPSVTCEDVSRTAAAHFLFSDVELYAYYWDVVHPQERTTLDWNFEYQRLVELCWHATDVSHPVTSSSSTLSSAPAVTGPHAQLGTIIAAFRSEVERTIVQIWKEAVVPPGSRQIVAHPCFPDQVYFHRGILLRRCVDTADGVLGGDDMAMRCGRAIYRHQEMLALVAPRHVLHVPLHAYCTFGGFSFLCSTIPPYGTANLVVADSNTLAATGSTDTLSAFPPTSLSTRPALVSELLSNLGNALHFEGGNVPCEWRVYAGRDRRLYLSQTHRLLPPVLPLHCRNLSNTVSSPPSKASDEVVGASCASSLYASLLCYCVRPELFFRWQNLWAPNECVCTPCELTKRASSGQACRSKVVASQSFAAGTWISSEGITRVAGTLGFQFPVAAPLLPVECCNLCDGGIDANELRFVVCTHPLQCCRVCMHCYTRLVLEHTGEGGAPVDPLEQVCPTAVRCGAGCRKAGSFLMAPTLSELMHANGLNMRYLAYVLHRIPQTTRAAVEHWCHVELVARTAKHLLQQDLRAATTPVETRTACEALLASLVGPSGGASERFWRTRLGPALQSRFVGTCEPFRLSVHALRLVAERVAALVGVTLSESCLSSLSLLGATTKRATAGRRSDRETGGNSREAESLLTAAATDATGAFIEIKRIAPQTRTFAAPHRRPFSPSPTTSEDAGANANQEMVVPIKHRVERLLLFWVGYTPDGVNEAQQPFYLEESLLQTTLFATETR</sequence>
<feature type="compositionally biased region" description="Polar residues" evidence="1">
    <location>
        <begin position="104"/>
        <end position="115"/>
    </location>
</feature>
<dbReference type="EMBL" id="LS997631">
    <property type="protein sequence ID" value="SYZ68677.1"/>
    <property type="molecule type" value="Genomic_DNA"/>
</dbReference>
<protein>
    <submittedName>
        <fullName evidence="4">Translation initiation factor eIF3 subunit 135</fullName>
    </submittedName>
</protein>
<keyword evidence="2" id="KW-0732">Signal</keyword>
<dbReference type="InterPro" id="IPR027523">
    <property type="entry name" value="CLU_prot"/>
</dbReference>
<feature type="region of interest" description="Disordered" evidence="1">
    <location>
        <begin position="133"/>
        <end position="152"/>
    </location>
</feature>
<dbReference type="AlphaFoldDB" id="A0A3P3ZEV8"/>
<dbReference type="Pfam" id="PF12807">
    <property type="entry name" value="eIF3_p135"/>
    <property type="match status" value="1"/>
</dbReference>
<gene>
    <name evidence="4" type="ORF">LBRM2904_32.1640</name>
</gene>
<feature type="compositionally biased region" description="Polar residues" evidence="1">
    <location>
        <begin position="925"/>
        <end position="935"/>
    </location>
</feature>
<proteinExistence type="predicted"/>
<name>A0A3P3ZEV8_LEIBR</name>
<feature type="domain" description="Clu" evidence="3">
    <location>
        <begin position="269"/>
        <end position="538"/>
    </location>
</feature>
<feature type="region of interest" description="Disordered" evidence="1">
    <location>
        <begin position="78"/>
        <end position="120"/>
    </location>
</feature>
<accession>A0A3P3ZEV8</accession>
<reference evidence="4 5" key="1">
    <citation type="submission" date="2018-09" db="EMBL/GenBank/DDBJ databases">
        <authorList>
            <person name="Peiro R."/>
            <person name="Begona"/>
            <person name="Cbmso G."/>
            <person name="Lopez M."/>
            <person name="Gonzalez S."/>
        </authorList>
    </citation>
    <scope>NUCLEOTIDE SEQUENCE [LARGE SCALE GENOMIC DNA]</scope>
</reference>
<dbReference type="PANTHER" id="PTHR12601">
    <property type="entry name" value="EUKARYOTIC TRANSLATION INITIATION FACTOR 3 SUBUNIT EIF-3"/>
    <property type="match status" value="1"/>
</dbReference>
<dbReference type="InterPro" id="IPR025697">
    <property type="entry name" value="CLU_dom"/>
</dbReference>
<organism evidence="4 5">
    <name type="scientific">Leishmania braziliensis MHOM/BR/75/M2904</name>
    <dbReference type="NCBI Taxonomy" id="420245"/>
    <lineage>
        <taxon>Eukaryota</taxon>
        <taxon>Discoba</taxon>
        <taxon>Euglenozoa</taxon>
        <taxon>Kinetoplastea</taxon>
        <taxon>Metakinetoplastina</taxon>
        <taxon>Trypanosomatida</taxon>
        <taxon>Trypanosomatidae</taxon>
        <taxon>Leishmaniinae</taxon>
        <taxon>Leishmania</taxon>
        <taxon>Leishmania braziliensis species complex</taxon>
    </lineage>
</organism>
<feature type="chain" id="PRO_5018105100" evidence="2">
    <location>
        <begin position="25"/>
        <end position="987"/>
    </location>
</feature>
<dbReference type="Proteomes" id="UP000319462">
    <property type="component" value="Chromosome 32"/>
</dbReference>
<evidence type="ECO:0000256" key="1">
    <source>
        <dbReference type="SAM" id="MobiDB-lite"/>
    </source>
</evidence>
<feature type="signal peptide" evidence="2">
    <location>
        <begin position="1"/>
        <end position="24"/>
    </location>
</feature>
<feature type="region of interest" description="Disordered" evidence="1">
    <location>
        <begin position="913"/>
        <end position="935"/>
    </location>
</feature>
<evidence type="ECO:0000256" key="2">
    <source>
        <dbReference type="SAM" id="SignalP"/>
    </source>
</evidence>
<dbReference type="InterPro" id="IPR033646">
    <property type="entry name" value="CLU-central"/>
</dbReference>
<dbReference type="PROSITE" id="PS51823">
    <property type="entry name" value="CLU"/>
    <property type="match status" value="1"/>
</dbReference>
<evidence type="ECO:0000259" key="3">
    <source>
        <dbReference type="PROSITE" id="PS51823"/>
    </source>
</evidence>
<evidence type="ECO:0000313" key="5">
    <source>
        <dbReference type="Proteomes" id="UP000319462"/>
    </source>
</evidence>
<evidence type="ECO:0000313" key="4">
    <source>
        <dbReference type="EMBL" id="SYZ68677.1"/>
    </source>
</evidence>